<evidence type="ECO:0000259" key="8">
    <source>
        <dbReference type="PROSITE" id="PS51826"/>
    </source>
</evidence>
<dbReference type="InterPro" id="IPR011053">
    <property type="entry name" value="Single_hybrid_motif"/>
</dbReference>
<organism evidence="9 10">
    <name type="scientific">Thalassobacillus cyri</name>
    <dbReference type="NCBI Taxonomy" id="571932"/>
    <lineage>
        <taxon>Bacteria</taxon>
        <taxon>Bacillati</taxon>
        <taxon>Bacillota</taxon>
        <taxon>Bacilli</taxon>
        <taxon>Bacillales</taxon>
        <taxon>Bacillaceae</taxon>
        <taxon>Thalassobacillus</taxon>
    </lineage>
</organism>
<keyword evidence="10" id="KW-1185">Reference proteome</keyword>
<dbReference type="STRING" id="571932.SAMN05421743_109173"/>
<evidence type="ECO:0000256" key="5">
    <source>
        <dbReference type="ARBA" id="ARBA00023315"/>
    </source>
</evidence>
<feature type="domain" description="Peripheral subunit-binding (PSBD)" evidence="8">
    <location>
        <begin position="116"/>
        <end position="153"/>
    </location>
</feature>
<evidence type="ECO:0000256" key="2">
    <source>
        <dbReference type="ARBA" id="ARBA00007317"/>
    </source>
</evidence>
<evidence type="ECO:0000256" key="3">
    <source>
        <dbReference type="ARBA" id="ARBA00022679"/>
    </source>
</evidence>
<evidence type="ECO:0000256" key="1">
    <source>
        <dbReference type="ARBA" id="ARBA00001938"/>
    </source>
</evidence>
<dbReference type="Gene3D" id="2.40.50.100">
    <property type="match status" value="1"/>
</dbReference>
<keyword evidence="5 6" id="KW-0012">Acyltransferase</keyword>
<reference evidence="9 10" key="1">
    <citation type="submission" date="2016-10" db="EMBL/GenBank/DDBJ databases">
        <authorList>
            <person name="de Groot N.N."/>
        </authorList>
    </citation>
    <scope>NUCLEOTIDE SEQUENCE [LARGE SCALE GENOMIC DNA]</scope>
    <source>
        <strain evidence="9 10">CCM7597</strain>
    </source>
</reference>
<dbReference type="Proteomes" id="UP000198584">
    <property type="component" value="Unassembled WGS sequence"/>
</dbReference>
<dbReference type="EC" id="2.3.1.-" evidence="6"/>
<dbReference type="InterPro" id="IPR050743">
    <property type="entry name" value="2-oxoacid_DH_E2_comp"/>
</dbReference>
<dbReference type="PROSITE" id="PS51826">
    <property type="entry name" value="PSBD"/>
    <property type="match status" value="1"/>
</dbReference>
<keyword evidence="9" id="KW-0670">Pyruvate</keyword>
<dbReference type="InterPro" id="IPR000089">
    <property type="entry name" value="Biotin_lipoyl"/>
</dbReference>
<dbReference type="AlphaFoldDB" id="A0A1H4EQV1"/>
<evidence type="ECO:0000313" key="9">
    <source>
        <dbReference type="EMBL" id="SEA86900.1"/>
    </source>
</evidence>
<comment type="similarity">
    <text evidence="2 6">Belongs to the 2-oxoacid dehydrogenase family.</text>
</comment>
<dbReference type="InterPro" id="IPR004167">
    <property type="entry name" value="PSBD"/>
</dbReference>
<dbReference type="Pfam" id="PF00198">
    <property type="entry name" value="2-oxoacid_dh"/>
    <property type="match status" value="1"/>
</dbReference>
<evidence type="ECO:0000256" key="6">
    <source>
        <dbReference type="RuleBase" id="RU003423"/>
    </source>
</evidence>
<comment type="cofactor">
    <cofactor evidence="1 6">
        <name>(R)-lipoate</name>
        <dbReference type="ChEBI" id="CHEBI:83088"/>
    </cofactor>
</comment>
<keyword evidence="4 6" id="KW-0450">Lipoyl</keyword>
<dbReference type="RefSeq" id="WP_093045290.1">
    <property type="nucleotide sequence ID" value="NZ_FNQR01000009.1"/>
</dbReference>
<evidence type="ECO:0000256" key="4">
    <source>
        <dbReference type="ARBA" id="ARBA00022823"/>
    </source>
</evidence>
<dbReference type="PANTHER" id="PTHR43178">
    <property type="entry name" value="DIHYDROLIPOAMIDE ACETYLTRANSFERASE COMPONENT OF PYRUVATE DEHYDROGENASE COMPLEX"/>
    <property type="match status" value="1"/>
</dbReference>
<evidence type="ECO:0000313" key="10">
    <source>
        <dbReference type="Proteomes" id="UP000198584"/>
    </source>
</evidence>
<dbReference type="SUPFAM" id="SSF51230">
    <property type="entry name" value="Single hybrid motif"/>
    <property type="match status" value="1"/>
</dbReference>
<feature type="domain" description="Lipoyl-binding" evidence="7">
    <location>
        <begin position="1"/>
        <end position="76"/>
    </location>
</feature>
<dbReference type="InterPro" id="IPR023213">
    <property type="entry name" value="CAT-like_dom_sf"/>
</dbReference>
<dbReference type="Pfam" id="PF02817">
    <property type="entry name" value="E3_binding"/>
    <property type="match status" value="1"/>
</dbReference>
<proteinExistence type="inferred from homology"/>
<name>A0A1H4EQV1_9BACI</name>
<dbReference type="GO" id="GO:0016407">
    <property type="term" value="F:acetyltransferase activity"/>
    <property type="evidence" value="ECO:0007669"/>
    <property type="project" value="TreeGrafter"/>
</dbReference>
<dbReference type="CDD" id="cd06849">
    <property type="entry name" value="lipoyl_domain"/>
    <property type="match status" value="1"/>
</dbReference>
<dbReference type="OrthoDB" id="9805770at2"/>
<dbReference type="InterPro" id="IPR036625">
    <property type="entry name" value="E3-bd_dom_sf"/>
</dbReference>
<dbReference type="PROSITE" id="PS50968">
    <property type="entry name" value="BIOTINYL_LIPOYL"/>
    <property type="match status" value="1"/>
</dbReference>
<gene>
    <name evidence="9" type="ORF">SAMN05421743_109173</name>
</gene>
<sequence length="406" mass="45273">MVEIKLHDIGEGMTEAEVTHFLVKPGDEVVVDQPVVEVSTDKMTAEIPAPQQGVVKELLVEEGKTISIGTTVVVLETAREAERETAATLEIEKEPVKAETPFVQSFEVTAPDRRVKAAPYTRKVARELDVDIEQVKGTGVRGRITVDDVKRFAAVPEPEHSHQVKEQKVSVESVDESEMIPFRGRRKQIANKMTQSLFTIPHCTHFEEIDVTELLDIRQELKQEKLAISATAFFIKAVSVALQEFPVFNSRLDEENEAIRLVKEHHIGIATDTAEGLIVPVLKNVEKKSLQTIHEEMKELTQKAGENRLKREEMTGSTFTISNVGPLGGSIGATPIINYPEVGLMAFHKTKKRPMVVNENEIAIRSMMNISMVFDHRVADGGTAVAFTNRVQALIERPYLLLIDLK</sequence>
<dbReference type="InterPro" id="IPR001078">
    <property type="entry name" value="2-oxoacid_DH_actylTfrase"/>
</dbReference>
<dbReference type="SUPFAM" id="SSF47005">
    <property type="entry name" value="Peripheral subunit-binding domain of 2-oxo acid dehydrogenase complex"/>
    <property type="match status" value="1"/>
</dbReference>
<keyword evidence="3 6" id="KW-0808">Transferase</keyword>
<dbReference type="GO" id="GO:0005737">
    <property type="term" value="C:cytoplasm"/>
    <property type="evidence" value="ECO:0007669"/>
    <property type="project" value="TreeGrafter"/>
</dbReference>
<evidence type="ECO:0000259" key="7">
    <source>
        <dbReference type="PROSITE" id="PS50968"/>
    </source>
</evidence>
<accession>A0A1H4EQV1</accession>
<dbReference type="SUPFAM" id="SSF52777">
    <property type="entry name" value="CoA-dependent acyltransferases"/>
    <property type="match status" value="1"/>
</dbReference>
<dbReference type="Gene3D" id="4.10.320.10">
    <property type="entry name" value="E3-binding domain"/>
    <property type="match status" value="1"/>
</dbReference>
<dbReference type="Gene3D" id="3.30.559.10">
    <property type="entry name" value="Chloramphenicol acetyltransferase-like domain"/>
    <property type="match status" value="1"/>
</dbReference>
<dbReference type="GO" id="GO:0031405">
    <property type="term" value="F:lipoic acid binding"/>
    <property type="evidence" value="ECO:0007669"/>
    <property type="project" value="TreeGrafter"/>
</dbReference>
<dbReference type="Pfam" id="PF00364">
    <property type="entry name" value="Biotin_lipoyl"/>
    <property type="match status" value="1"/>
</dbReference>
<protein>
    <recommendedName>
        <fullName evidence="6">Dihydrolipoamide acetyltransferase component of pyruvate dehydrogenase complex</fullName>
        <ecNumber evidence="6">2.3.1.-</ecNumber>
    </recommendedName>
</protein>
<dbReference type="EMBL" id="FNQR01000009">
    <property type="protein sequence ID" value="SEA86900.1"/>
    <property type="molecule type" value="Genomic_DNA"/>
</dbReference>
<dbReference type="FunFam" id="3.30.559.10:FF:000007">
    <property type="entry name" value="Dihydrolipoamide acetyltransferase component of pyruvate dehydrogenase complex"/>
    <property type="match status" value="1"/>
</dbReference>
<dbReference type="PANTHER" id="PTHR43178:SF5">
    <property type="entry name" value="LIPOAMIDE ACYLTRANSFERASE COMPONENT OF BRANCHED-CHAIN ALPHA-KETO ACID DEHYDROGENASE COMPLEX, MITOCHONDRIAL"/>
    <property type="match status" value="1"/>
</dbReference>